<evidence type="ECO:0000313" key="1">
    <source>
        <dbReference type="EMBL" id="MCL9683967.1"/>
    </source>
</evidence>
<dbReference type="RefSeq" id="WP_250422214.1">
    <property type="nucleotide sequence ID" value="NZ_JAJKBJ010000007.1"/>
</dbReference>
<accession>A0A9X2D188</accession>
<sequence length="103" mass="11338">MPGFPAQATLTIFWRFYFNFNINGSEAAFAADRVAQAVPGALLNQAALEGKPAYLHSGKPYLPKQYFSNSISTFFTAPGESARAKEELGLDERTTPERCAKLF</sequence>
<gene>
    <name evidence="1" type="ORF">LOX96_07675</name>
</gene>
<reference evidence="1" key="1">
    <citation type="submission" date="2021-11" db="EMBL/GenBank/DDBJ databases">
        <title>Legionella maioricencis sp. nov., a new species isolated from hot water samples in Mallorca.</title>
        <authorList>
            <person name="Crespi S."/>
            <person name="Drasar V."/>
            <person name="Salva-Serra F."/>
            <person name="Jaen-Luchoro D."/>
            <person name="Pineiro-Iglesias B."/>
            <person name="Aliaga F."/>
            <person name="Fernandez-Juarez V."/>
            <person name="Coll G."/>
            <person name="Moore E.R.B."/>
            <person name="Bennasar-Figueras A."/>
        </authorList>
    </citation>
    <scope>NUCLEOTIDE SEQUENCE</scope>
    <source>
        <strain evidence="1">HCPI-6</strain>
    </source>
</reference>
<evidence type="ECO:0000313" key="2">
    <source>
        <dbReference type="Proteomes" id="UP001139721"/>
    </source>
</evidence>
<dbReference type="EMBL" id="JAJKBJ010000007">
    <property type="protein sequence ID" value="MCL9683967.1"/>
    <property type="molecule type" value="Genomic_DNA"/>
</dbReference>
<comment type="caution">
    <text evidence="1">The sequence shown here is derived from an EMBL/GenBank/DDBJ whole genome shotgun (WGS) entry which is preliminary data.</text>
</comment>
<protein>
    <submittedName>
        <fullName evidence="1">Uncharacterized protein</fullName>
    </submittedName>
</protein>
<dbReference type="Proteomes" id="UP001139721">
    <property type="component" value="Unassembled WGS sequence"/>
</dbReference>
<dbReference type="AlphaFoldDB" id="A0A9X2D188"/>
<organism evidence="1 2">
    <name type="scientific">Legionella maioricensis</name>
    <dbReference type="NCBI Taxonomy" id="2896528"/>
    <lineage>
        <taxon>Bacteria</taxon>
        <taxon>Pseudomonadati</taxon>
        <taxon>Pseudomonadota</taxon>
        <taxon>Gammaproteobacteria</taxon>
        <taxon>Legionellales</taxon>
        <taxon>Legionellaceae</taxon>
        <taxon>Legionella</taxon>
    </lineage>
</organism>
<proteinExistence type="predicted"/>
<keyword evidence="2" id="KW-1185">Reference proteome</keyword>
<name>A0A9X2D188_9GAMM</name>